<accession>A0A098EA26</accession>
<name>A0A098EA26_9ZZZZ</name>
<sequence length="38" mass="4654">MSNIRFTTKNYEINKLKERYNNENRNCRKAECGKINIF</sequence>
<evidence type="ECO:0000313" key="1">
    <source>
        <dbReference type="EMBL" id="CEG12857.1"/>
    </source>
</evidence>
<dbReference type="AlphaFoldDB" id="A0A098EA26"/>
<gene>
    <name evidence="1" type="ORF">MSIBF_A2820005</name>
</gene>
<protein>
    <submittedName>
        <fullName evidence="1">Uncharacterized protein</fullName>
    </submittedName>
</protein>
<dbReference type="EMBL" id="CCXY01000204">
    <property type="protein sequence ID" value="CEG12857.1"/>
    <property type="molecule type" value="Genomic_DNA"/>
</dbReference>
<organism evidence="1">
    <name type="scientific">groundwater metagenome</name>
    <dbReference type="NCBI Taxonomy" id="717931"/>
    <lineage>
        <taxon>unclassified sequences</taxon>
        <taxon>metagenomes</taxon>
        <taxon>ecological metagenomes</taxon>
    </lineage>
</organism>
<proteinExistence type="predicted"/>
<reference evidence="1" key="1">
    <citation type="submission" date="2014-09" db="EMBL/GenBank/DDBJ databases">
        <authorList>
            <person name="Probst J Alexander"/>
        </authorList>
    </citation>
    <scope>NUCLEOTIDE SEQUENCE</scope>
</reference>